<dbReference type="Gene3D" id="1.10.510.10">
    <property type="entry name" value="Transferase(Phosphotransferase) domain 1"/>
    <property type="match status" value="1"/>
</dbReference>
<dbReference type="PROSITE" id="PS50011">
    <property type="entry name" value="PROTEIN_KINASE_DOM"/>
    <property type="match status" value="1"/>
</dbReference>
<dbReference type="SUPFAM" id="SSF49879">
    <property type="entry name" value="SMAD/FHA domain"/>
    <property type="match status" value="1"/>
</dbReference>
<evidence type="ECO:0000256" key="4">
    <source>
        <dbReference type="PROSITE-ProRule" id="PRU10141"/>
    </source>
</evidence>
<dbReference type="GeneID" id="34616913"/>
<evidence type="ECO:0000313" key="9">
    <source>
        <dbReference type="Proteomes" id="UP000184188"/>
    </source>
</evidence>
<proteinExistence type="inferred from homology"/>
<dbReference type="Proteomes" id="UP000184188">
    <property type="component" value="Unassembled WGS sequence"/>
</dbReference>
<keyword evidence="3 4" id="KW-0067">ATP-binding</keyword>
<dbReference type="PROSITE" id="PS00108">
    <property type="entry name" value="PROTEIN_KINASE_ST"/>
    <property type="match status" value="1"/>
</dbReference>
<dbReference type="STRING" id="1073090.A0A1L9SM49"/>
<feature type="domain" description="FHA" evidence="6">
    <location>
        <begin position="16"/>
        <end position="75"/>
    </location>
</feature>
<dbReference type="SUPFAM" id="SSF56112">
    <property type="entry name" value="Protein kinase-like (PK-like)"/>
    <property type="match status" value="1"/>
</dbReference>
<gene>
    <name evidence="8" type="ORF">ASPZODRAFT_92708</name>
</gene>
<dbReference type="InterPro" id="IPR008271">
    <property type="entry name" value="Ser/Thr_kinase_AS"/>
</dbReference>
<keyword evidence="9" id="KW-1185">Reference proteome</keyword>
<dbReference type="Gene3D" id="3.30.200.20">
    <property type="entry name" value="Phosphorylase Kinase, domain 1"/>
    <property type="match status" value="1"/>
</dbReference>
<dbReference type="InterPro" id="IPR017441">
    <property type="entry name" value="Protein_kinase_ATP_BS"/>
</dbReference>
<dbReference type="EMBL" id="KV878339">
    <property type="protein sequence ID" value="OJJ48268.1"/>
    <property type="molecule type" value="Genomic_DNA"/>
</dbReference>
<comment type="similarity">
    <text evidence="1">Belongs to the protein kinase superfamily. CAMK Ser/Thr protein kinase family. CHEK2 subfamily.</text>
</comment>
<dbReference type="InterPro" id="IPR000719">
    <property type="entry name" value="Prot_kinase_dom"/>
</dbReference>
<dbReference type="SMART" id="SM00220">
    <property type="entry name" value="S_TKc"/>
    <property type="match status" value="1"/>
</dbReference>
<dbReference type="Pfam" id="PF00498">
    <property type="entry name" value="FHA"/>
    <property type="match status" value="1"/>
</dbReference>
<evidence type="ECO:0000256" key="5">
    <source>
        <dbReference type="SAM" id="MobiDB-lite"/>
    </source>
</evidence>
<keyword evidence="2 4" id="KW-0547">Nucleotide-binding</keyword>
<sequence>MDHRPSPLDIYSSQEIYVGRDSKTCRLVVEDLHVSNRHLRIYTVLFDKDNPGEVSPLVYAQDLSRNGTLWNGSPMGKKVGGVLLSDGDILALSPGYYLEFRCGNFREESPFENTQLREMELFGEYYTLTSRKLGSGAYGKVHMAIDRETGGQLACKIVDLSRFKRVEGTSKFFPRENGLSARRLSREVRRRLKAYDREANVLQMVCHPNIIGLEMVIKTTNTVYLFQELITAGDLFSFLERRGGRLGDIEAAVVVRQILLALEYLHERDIVHRDLKPDNILMTSLADGCRVVLTDFGCARFVKPRSTRMGTLVGTFEYSAPEVVLSKSGYTKAVDLWSVGCIAAVLLTGGSPFRDPSTYEYSVERARRCDLELLEMDLRRVHAGKRATDFIRRLLVLDEMERMDVKQAVQHNWFTNAAHRQGFEELYRRAIQNWEPRQRRAPMVLRVADDLRGSPTSSSALHSGSLRGDTPLSSEVYDEEIPEEHRSGCSITLSDPEGGSYRRKRLMKASNQMEQSCGSLVVYEYGIQQTEQVEETSPPVEEGVYEEVDNCITGEKRHIPYGYRYGMRD</sequence>
<dbReference type="RefSeq" id="XP_022582778.1">
    <property type="nucleotide sequence ID" value="XM_022730449.1"/>
</dbReference>
<evidence type="ECO:0000259" key="6">
    <source>
        <dbReference type="PROSITE" id="PS50006"/>
    </source>
</evidence>
<dbReference type="SMART" id="SM00240">
    <property type="entry name" value="FHA"/>
    <property type="match status" value="1"/>
</dbReference>
<dbReference type="AlphaFoldDB" id="A0A1L9SM49"/>
<dbReference type="VEuPathDB" id="FungiDB:ASPZODRAFT_92708"/>
<dbReference type="PROSITE" id="PS00107">
    <property type="entry name" value="PROTEIN_KINASE_ATP"/>
    <property type="match status" value="1"/>
</dbReference>
<dbReference type="GO" id="GO:0005524">
    <property type="term" value="F:ATP binding"/>
    <property type="evidence" value="ECO:0007669"/>
    <property type="project" value="UniProtKB-UniRule"/>
</dbReference>
<dbReference type="PANTHER" id="PTHR24347">
    <property type="entry name" value="SERINE/THREONINE-PROTEIN KINASE"/>
    <property type="match status" value="1"/>
</dbReference>
<evidence type="ECO:0000259" key="7">
    <source>
        <dbReference type="PROSITE" id="PS50011"/>
    </source>
</evidence>
<organism evidence="8 9">
    <name type="scientific">Penicilliopsis zonata CBS 506.65</name>
    <dbReference type="NCBI Taxonomy" id="1073090"/>
    <lineage>
        <taxon>Eukaryota</taxon>
        <taxon>Fungi</taxon>
        <taxon>Dikarya</taxon>
        <taxon>Ascomycota</taxon>
        <taxon>Pezizomycotina</taxon>
        <taxon>Eurotiomycetes</taxon>
        <taxon>Eurotiomycetidae</taxon>
        <taxon>Eurotiales</taxon>
        <taxon>Aspergillaceae</taxon>
        <taxon>Penicilliopsis</taxon>
    </lineage>
</organism>
<dbReference type="CDD" id="cd22670">
    <property type="entry name" value="FHA_MEK1-like"/>
    <property type="match status" value="1"/>
</dbReference>
<accession>A0A1L9SM49</accession>
<dbReference type="Pfam" id="PF00069">
    <property type="entry name" value="Pkinase"/>
    <property type="match status" value="1"/>
</dbReference>
<dbReference type="OrthoDB" id="74764at2759"/>
<dbReference type="InterPro" id="IPR011009">
    <property type="entry name" value="Kinase-like_dom_sf"/>
</dbReference>
<dbReference type="PROSITE" id="PS50006">
    <property type="entry name" value="FHA_DOMAIN"/>
    <property type="match status" value="1"/>
</dbReference>
<evidence type="ECO:0000256" key="3">
    <source>
        <dbReference type="ARBA" id="ARBA00022840"/>
    </source>
</evidence>
<evidence type="ECO:0000313" key="8">
    <source>
        <dbReference type="EMBL" id="OJJ48268.1"/>
    </source>
</evidence>
<protein>
    <submittedName>
        <fullName evidence="8">Uncharacterized protein</fullName>
    </submittedName>
</protein>
<feature type="region of interest" description="Disordered" evidence="5">
    <location>
        <begin position="451"/>
        <end position="473"/>
    </location>
</feature>
<dbReference type="InterPro" id="IPR000253">
    <property type="entry name" value="FHA_dom"/>
</dbReference>
<evidence type="ECO:0000256" key="1">
    <source>
        <dbReference type="ARBA" id="ARBA00005575"/>
    </source>
</evidence>
<dbReference type="Gene3D" id="2.60.200.20">
    <property type="match status" value="1"/>
</dbReference>
<evidence type="ECO:0000256" key="2">
    <source>
        <dbReference type="ARBA" id="ARBA00022741"/>
    </source>
</evidence>
<name>A0A1L9SM49_9EURO</name>
<feature type="domain" description="Protein kinase" evidence="7">
    <location>
        <begin position="127"/>
        <end position="414"/>
    </location>
</feature>
<feature type="binding site" evidence="4">
    <location>
        <position position="156"/>
    </location>
    <ligand>
        <name>ATP</name>
        <dbReference type="ChEBI" id="CHEBI:30616"/>
    </ligand>
</feature>
<dbReference type="InterPro" id="IPR008984">
    <property type="entry name" value="SMAD_FHA_dom_sf"/>
</dbReference>
<dbReference type="GO" id="GO:0004672">
    <property type="term" value="F:protein kinase activity"/>
    <property type="evidence" value="ECO:0007669"/>
    <property type="project" value="InterPro"/>
</dbReference>
<reference evidence="9" key="1">
    <citation type="journal article" date="2017" name="Genome Biol.">
        <title>Comparative genomics reveals high biological diversity and specific adaptations in the industrially and medically important fungal genus Aspergillus.</title>
        <authorList>
            <person name="de Vries R.P."/>
            <person name="Riley R."/>
            <person name="Wiebenga A."/>
            <person name="Aguilar-Osorio G."/>
            <person name="Amillis S."/>
            <person name="Uchima C.A."/>
            <person name="Anderluh G."/>
            <person name="Asadollahi M."/>
            <person name="Askin M."/>
            <person name="Barry K."/>
            <person name="Battaglia E."/>
            <person name="Bayram O."/>
            <person name="Benocci T."/>
            <person name="Braus-Stromeyer S.A."/>
            <person name="Caldana C."/>
            <person name="Canovas D."/>
            <person name="Cerqueira G.C."/>
            <person name="Chen F."/>
            <person name="Chen W."/>
            <person name="Choi C."/>
            <person name="Clum A."/>
            <person name="Dos Santos R.A."/>
            <person name="Damasio A.R."/>
            <person name="Diallinas G."/>
            <person name="Emri T."/>
            <person name="Fekete E."/>
            <person name="Flipphi M."/>
            <person name="Freyberg S."/>
            <person name="Gallo A."/>
            <person name="Gournas C."/>
            <person name="Habgood R."/>
            <person name="Hainaut M."/>
            <person name="Harispe M.L."/>
            <person name="Henrissat B."/>
            <person name="Hilden K.S."/>
            <person name="Hope R."/>
            <person name="Hossain A."/>
            <person name="Karabika E."/>
            <person name="Karaffa L."/>
            <person name="Karanyi Z."/>
            <person name="Krasevec N."/>
            <person name="Kuo A."/>
            <person name="Kusch H."/>
            <person name="LaButti K."/>
            <person name="Lagendijk E.L."/>
            <person name="Lapidus A."/>
            <person name="Levasseur A."/>
            <person name="Lindquist E."/>
            <person name="Lipzen A."/>
            <person name="Logrieco A.F."/>
            <person name="MacCabe A."/>
            <person name="Maekelae M.R."/>
            <person name="Malavazi I."/>
            <person name="Melin P."/>
            <person name="Meyer V."/>
            <person name="Mielnichuk N."/>
            <person name="Miskei M."/>
            <person name="Molnar A.P."/>
            <person name="Mule G."/>
            <person name="Ngan C.Y."/>
            <person name="Orejas M."/>
            <person name="Orosz E."/>
            <person name="Ouedraogo J.P."/>
            <person name="Overkamp K.M."/>
            <person name="Park H.-S."/>
            <person name="Perrone G."/>
            <person name="Piumi F."/>
            <person name="Punt P.J."/>
            <person name="Ram A.F."/>
            <person name="Ramon A."/>
            <person name="Rauscher S."/>
            <person name="Record E."/>
            <person name="Riano-Pachon D.M."/>
            <person name="Robert V."/>
            <person name="Roehrig J."/>
            <person name="Ruller R."/>
            <person name="Salamov A."/>
            <person name="Salih N.S."/>
            <person name="Samson R.A."/>
            <person name="Sandor E."/>
            <person name="Sanguinetti M."/>
            <person name="Schuetze T."/>
            <person name="Sepcic K."/>
            <person name="Shelest E."/>
            <person name="Sherlock G."/>
            <person name="Sophianopoulou V."/>
            <person name="Squina F.M."/>
            <person name="Sun H."/>
            <person name="Susca A."/>
            <person name="Todd R.B."/>
            <person name="Tsang A."/>
            <person name="Unkles S.E."/>
            <person name="van de Wiele N."/>
            <person name="van Rossen-Uffink D."/>
            <person name="Oliveira J.V."/>
            <person name="Vesth T.C."/>
            <person name="Visser J."/>
            <person name="Yu J.-H."/>
            <person name="Zhou M."/>
            <person name="Andersen M.R."/>
            <person name="Archer D.B."/>
            <person name="Baker S.E."/>
            <person name="Benoit I."/>
            <person name="Brakhage A.A."/>
            <person name="Braus G.H."/>
            <person name="Fischer R."/>
            <person name="Frisvad J.C."/>
            <person name="Goldman G.H."/>
            <person name="Houbraken J."/>
            <person name="Oakley B."/>
            <person name="Pocsi I."/>
            <person name="Scazzocchio C."/>
            <person name="Seiboth B."/>
            <person name="vanKuyk P.A."/>
            <person name="Wortman J."/>
            <person name="Dyer P.S."/>
            <person name="Grigoriev I.V."/>
        </authorList>
    </citation>
    <scope>NUCLEOTIDE SEQUENCE [LARGE SCALE GENOMIC DNA]</scope>
    <source>
        <strain evidence="9">CBS 506.65</strain>
    </source>
</reference>